<accession>A0A0B2Q118</accession>
<dbReference type="PANTHER" id="PTHR11439">
    <property type="entry name" value="GAG-POL-RELATED RETROTRANSPOSON"/>
    <property type="match status" value="1"/>
</dbReference>
<dbReference type="CDD" id="cd09272">
    <property type="entry name" value="RNase_HI_RT_Ty1"/>
    <property type="match status" value="1"/>
</dbReference>
<sequence>LLKDTGLLGCKPSSTPMDSSLRLHVDSSGFLDDPLRYRRLIGRLVYLTSTRPDIAFATQKLSQFIYWLLYLCPWKTKKQTTISRSSSEVEYRALASATCELQWLTYLMQDLKILPPSQQSILYCDNNSALHITA</sequence>
<name>A0A0B2Q118_GLYSO</name>
<evidence type="ECO:0000313" key="1">
    <source>
        <dbReference type="EMBL" id="KHN13502.1"/>
    </source>
</evidence>
<gene>
    <name evidence="1" type="ORF">glysoja_038740</name>
</gene>
<reference evidence="1" key="1">
    <citation type="submission" date="2014-07" db="EMBL/GenBank/DDBJ databases">
        <title>Identification of a novel salt tolerance gene in wild soybean by whole-genome sequencing.</title>
        <authorList>
            <person name="Lam H.-M."/>
            <person name="Qi X."/>
            <person name="Li M.-W."/>
            <person name="Liu X."/>
            <person name="Xie M."/>
            <person name="Ni M."/>
            <person name="Xu X."/>
        </authorList>
    </citation>
    <scope>NUCLEOTIDE SEQUENCE [LARGE SCALE GENOMIC DNA]</scope>
    <source>
        <tissue evidence="1">Root</tissue>
    </source>
</reference>
<proteinExistence type="predicted"/>
<dbReference type="SUPFAM" id="SSF56672">
    <property type="entry name" value="DNA/RNA polymerases"/>
    <property type="match status" value="1"/>
</dbReference>
<protein>
    <submittedName>
        <fullName evidence="1">Putative mitochondrial protein</fullName>
    </submittedName>
</protein>
<dbReference type="InterPro" id="IPR043502">
    <property type="entry name" value="DNA/RNA_pol_sf"/>
</dbReference>
<dbReference type="EMBL" id="KN662481">
    <property type="protein sequence ID" value="KHN13502.1"/>
    <property type="molecule type" value="Genomic_DNA"/>
</dbReference>
<feature type="non-terminal residue" evidence="1">
    <location>
        <position position="134"/>
    </location>
</feature>
<dbReference type="AlphaFoldDB" id="A0A0B2Q118"/>
<dbReference type="PANTHER" id="PTHR11439:SF498">
    <property type="entry name" value="DNAK FAMILY PROTEIN"/>
    <property type="match status" value="1"/>
</dbReference>
<organism evidence="1">
    <name type="scientific">Glycine soja</name>
    <name type="common">Wild soybean</name>
    <dbReference type="NCBI Taxonomy" id="3848"/>
    <lineage>
        <taxon>Eukaryota</taxon>
        <taxon>Viridiplantae</taxon>
        <taxon>Streptophyta</taxon>
        <taxon>Embryophyta</taxon>
        <taxon>Tracheophyta</taxon>
        <taxon>Spermatophyta</taxon>
        <taxon>Magnoliopsida</taxon>
        <taxon>eudicotyledons</taxon>
        <taxon>Gunneridae</taxon>
        <taxon>Pentapetalae</taxon>
        <taxon>rosids</taxon>
        <taxon>fabids</taxon>
        <taxon>Fabales</taxon>
        <taxon>Fabaceae</taxon>
        <taxon>Papilionoideae</taxon>
        <taxon>50 kb inversion clade</taxon>
        <taxon>NPAAA clade</taxon>
        <taxon>indigoferoid/millettioid clade</taxon>
        <taxon>Phaseoleae</taxon>
        <taxon>Glycine</taxon>
        <taxon>Glycine subgen. Soja</taxon>
    </lineage>
</organism>
<feature type="non-terminal residue" evidence="1">
    <location>
        <position position="1"/>
    </location>
</feature>
<dbReference type="Proteomes" id="UP000053555">
    <property type="component" value="Unassembled WGS sequence"/>
</dbReference>